<accession>A0A7C3CD49</accession>
<dbReference type="SUPFAM" id="SSF55073">
    <property type="entry name" value="Nucleotide cyclase"/>
    <property type="match status" value="1"/>
</dbReference>
<dbReference type="PANTHER" id="PTHR33121:SF79">
    <property type="entry name" value="CYCLIC DI-GMP PHOSPHODIESTERASE PDED-RELATED"/>
    <property type="match status" value="1"/>
</dbReference>
<reference evidence="3" key="1">
    <citation type="journal article" date="2020" name="mSystems">
        <title>Genome- and Community-Level Interaction Insights into Carbon Utilization and Element Cycling Functions of Hydrothermarchaeota in Hydrothermal Sediment.</title>
        <authorList>
            <person name="Zhou Z."/>
            <person name="Liu Y."/>
            <person name="Xu W."/>
            <person name="Pan J."/>
            <person name="Luo Z.H."/>
            <person name="Li M."/>
        </authorList>
    </citation>
    <scope>NUCLEOTIDE SEQUENCE [LARGE SCALE GENOMIC DNA]</scope>
    <source>
        <strain evidence="3">HyVt-489</strain>
    </source>
</reference>
<dbReference type="PANTHER" id="PTHR33121">
    <property type="entry name" value="CYCLIC DI-GMP PHOSPHODIESTERASE PDEF"/>
    <property type="match status" value="1"/>
</dbReference>
<evidence type="ECO:0000259" key="1">
    <source>
        <dbReference type="PROSITE" id="PS50883"/>
    </source>
</evidence>
<dbReference type="InterPro" id="IPR000160">
    <property type="entry name" value="GGDEF_dom"/>
</dbReference>
<protein>
    <submittedName>
        <fullName evidence="3">EAL domain-containing protein</fullName>
    </submittedName>
</protein>
<dbReference type="InterPro" id="IPR050706">
    <property type="entry name" value="Cyclic-di-GMP_PDE-like"/>
</dbReference>
<organism evidence="3">
    <name type="scientific">Hellea balneolensis</name>
    <dbReference type="NCBI Taxonomy" id="287478"/>
    <lineage>
        <taxon>Bacteria</taxon>
        <taxon>Pseudomonadati</taxon>
        <taxon>Pseudomonadota</taxon>
        <taxon>Alphaproteobacteria</taxon>
        <taxon>Maricaulales</taxon>
        <taxon>Robiginitomaculaceae</taxon>
        <taxon>Hellea</taxon>
    </lineage>
</organism>
<dbReference type="Pfam" id="PF00563">
    <property type="entry name" value="EAL"/>
    <property type="match status" value="1"/>
</dbReference>
<dbReference type="Gene3D" id="3.30.450.20">
    <property type="entry name" value="PAS domain"/>
    <property type="match status" value="1"/>
</dbReference>
<feature type="domain" description="GGDEF" evidence="2">
    <location>
        <begin position="188"/>
        <end position="322"/>
    </location>
</feature>
<dbReference type="NCBIfam" id="TIGR00254">
    <property type="entry name" value="GGDEF"/>
    <property type="match status" value="1"/>
</dbReference>
<dbReference type="InterPro" id="IPR029787">
    <property type="entry name" value="Nucleotide_cyclase"/>
</dbReference>
<dbReference type="AlphaFoldDB" id="A0A7C3CD49"/>
<dbReference type="EMBL" id="DRMN01000401">
    <property type="protein sequence ID" value="HFB55505.1"/>
    <property type="molecule type" value="Genomic_DNA"/>
</dbReference>
<dbReference type="InterPro" id="IPR043128">
    <property type="entry name" value="Rev_trsase/Diguanyl_cyclase"/>
</dbReference>
<dbReference type="PROSITE" id="PS50887">
    <property type="entry name" value="GGDEF"/>
    <property type="match status" value="1"/>
</dbReference>
<dbReference type="InterPro" id="IPR001633">
    <property type="entry name" value="EAL_dom"/>
</dbReference>
<comment type="caution">
    <text evidence="3">The sequence shown here is derived from an EMBL/GenBank/DDBJ whole genome shotgun (WGS) entry which is preliminary data.</text>
</comment>
<dbReference type="CDD" id="cd01949">
    <property type="entry name" value="GGDEF"/>
    <property type="match status" value="1"/>
</dbReference>
<dbReference type="Gene3D" id="3.20.20.450">
    <property type="entry name" value="EAL domain"/>
    <property type="match status" value="1"/>
</dbReference>
<dbReference type="InterPro" id="IPR035965">
    <property type="entry name" value="PAS-like_dom_sf"/>
</dbReference>
<dbReference type="GO" id="GO:0071111">
    <property type="term" value="F:cyclic-guanylate-specific phosphodiesterase activity"/>
    <property type="evidence" value="ECO:0007669"/>
    <property type="project" value="InterPro"/>
</dbReference>
<evidence type="ECO:0000259" key="2">
    <source>
        <dbReference type="PROSITE" id="PS50887"/>
    </source>
</evidence>
<dbReference type="PROSITE" id="PS50883">
    <property type="entry name" value="EAL"/>
    <property type="match status" value="1"/>
</dbReference>
<evidence type="ECO:0000313" key="3">
    <source>
        <dbReference type="EMBL" id="HFB55505.1"/>
    </source>
</evidence>
<gene>
    <name evidence="3" type="ORF">ENJ46_06225</name>
</gene>
<dbReference type="Proteomes" id="UP000886042">
    <property type="component" value="Unassembled WGS sequence"/>
</dbReference>
<feature type="domain" description="EAL" evidence="1">
    <location>
        <begin position="332"/>
        <end position="573"/>
    </location>
</feature>
<dbReference type="CDD" id="cd01948">
    <property type="entry name" value="EAL"/>
    <property type="match status" value="1"/>
</dbReference>
<dbReference type="SMART" id="SM00052">
    <property type="entry name" value="EAL"/>
    <property type="match status" value="1"/>
</dbReference>
<dbReference type="Pfam" id="PF00990">
    <property type="entry name" value="GGDEF"/>
    <property type="match status" value="1"/>
</dbReference>
<proteinExistence type="predicted"/>
<dbReference type="SUPFAM" id="SSF55785">
    <property type="entry name" value="PYP-like sensor domain (PAS domain)"/>
    <property type="match status" value="1"/>
</dbReference>
<name>A0A7C3CD49_9PROT</name>
<dbReference type="InterPro" id="IPR035919">
    <property type="entry name" value="EAL_sf"/>
</dbReference>
<sequence>MGITRRLRAMNVKKLANIDPGLVPSMSDERTALELLNAAPYVWKKGGEHAQLTWQHEPFAAVLFCSPVDNIPKSDADYIQRLCGAARAERANAFASLSWNGAKFKLDYQIRTFDGRNIWVEERGKRIAGDGAKPTRVVGVVTNIQTQKIREEQAGYHAAFDSLTGLWNKTRMAEGLTNMLAYAQRYDRQVAYISFRVSNVADINMTYGYEAGDRLLRAVAQRFTTCIRTPDICGRVSGVSFGVGLSDCDPHQMENVASRILKTLADKPYPSPVGDLYAEFSVGGCALSQKAVTAIDAMEQVRTAVAHSEIRQGAFVAYAKDLPDLRPRQDTGDLTRDDIIAALNDRRIKLAYQPIVYADTRKTHHYECLLRLRRDDGEMVSAAEFIMAAERLGSVHLLDRRALEIASKTLLTHPNIHIALNVSAATVKSNETANAYLTALKALGSATERVTIELTETVALEDPAMASRFSVEARALGCKFAIDDFGAGYTTFKNLMAIEADEIKIDGSFIRDLSLTPHKQVFVRMMVDLAQTFSVKTVAEMVGSREDADLLTRLGVDYLQGYMFGLPAPSPVV</sequence>
<dbReference type="SMART" id="SM00267">
    <property type="entry name" value="GGDEF"/>
    <property type="match status" value="1"/>
</dbReference>
<dbReference type="Gene3D" id="3.30.70.270">
    <property type="match status" value="1"/>
</dbReference>
<dbReference type="SUPFAM" id="SSF141868">
    <property type="entry name" value="EAL domain-like"/>
    <property type="match status" value="1"/>
</dbReference>